<evidence type="ECO:0000256" key="5">
    <source>
        <dbReference type="SAM" id="Phobius"/>
    </source>
</evidence>
<dbReference type="PANTHER" id="PTHR10361">
    <property type="entry name" value="SODIUM-BILE ACID COTRANSPORTER"/>
    <property type="match status" value="1"/>
</dbReference>
<name>A0A5B9MR64_9BACT</name>
<dbReference type="Gene3D" id="1.20.1530.20">
    <property type="match status" value="1"/>
</dbReference>
<comment type="subcellular location">
    <subcellularLocation>
        <location evidence="1">Membrane</location>
        <topology evidence="1">Multi-pass membrane protein</topology>
    </subcellularLocation>
</comment>
<evidence type="ECO:0000256" key="3">
    <source>
        <dbReference type="ARBA" id="ARBA00022989"/>
    </source>
</evidence>
<feature type="transmembrane region" description="Helical" evidence="5">
    <location>
        <begin position="227"/>
        <end position="247"/>
    </location>
</feature>
<accession>A0A5B9MR64</accession>
<dbReference type="InterPro" id="IPR004710">
    <property type="entry name" value="Bilac:Na_transpt"/>
</dbReference>
<dbReference type="AlphaFoldDB" id="A0A5B9MR64"/>
<evidence type="ECO:0000313" key="6">
    <source>
        <dbReference type="EMBL" id="QEG02537.1"/>
    </source>
</evidence>
<organism evidence="6 7">
    <name type="scientific">Stieleria maiorica</name>
    <dbReference type="NCBI Taxonomy" id="2795974"/>
    <lineage>
        <taxon>Bacteria</taxon>
        <taxon>Pseudomonadati</taxon>
        <taxon>Planctomycetota</taxon>
        <taxon>Planctomycetia</taxon>
        <taxon>Pirellulales</taxon>
        <taxon>Pirellulaceae</taxon>
        <taxon>Stieleria</taxon>
    </lineage>
</organism>
<feature type="transmembrane region" description="Helical" evidence="5">
    <location>
        <begin position="294"/>
        <end position="315"/>
    </location>
</feature>
<gene>
    <name evidence="6" type="ORF">Mal15_66580</name>
</gene>
<dbReference type="Proteomes" id="UP000321353">
    <property type="component" value="Chromosome"/>
</dbReference>
<reference evidence="6 7" key="1">
    <citation type="submission" date="2019-02" db="EMBL/GenBank/DDBJ databases">
        <title>Planctomycetal bacteria perform biofilm scaping via a novel small molecule.</title>
        <authorList>
            <person name="Jeske O."/>
            <person name="Boedeker C."/>
            <person name="Wiegand S."/>
            <person name="Breitling P."/>
            <person name="Kallscheuer N."/>
            <person name="Jogler M."/>
            <person name="Rohde M."/>
            <person name="Petersen J."/>
            <person name="Medema M.H."/>
            <person name="Surup F."/>
            <person name="Jogler C."/>
        </authorList>
    </citation>
    <scope>NUCLEOTIDE SEQUENCE [LARGE SCALE GENOMIC DNA]</scope>
    <source>
        <strain evidence="6 7">Mal15</strain>
    </source>
</reference>
<feature type="transmembrane region" description="Helical" evidence="5">
    <location>
        <begin position="104"/>
        <end position="123"/>
    </location>
</feature>
<dbReference type="KEGG" id="smam:Mal15_66580"/>
<dbReference type="PANTHER" id="PTHR10361:SF28">
    <property type="entry name" value="P3 PROTEIN-RELATED"/>
    <property type="match status" value="1"/>
</dbReference>
<feature type="transmembrane region" description="Helical" evidence="5">
    <location>
        <begin position="171"/>
        <end position="189"/>
    </location>
</feature>
<feature type="transmembrane region" description="Helical" evidence="5">
    <location>
        <begin position="268"/>
        <end position="288"/>
    </location>
</feature>
<evidence type="ECO:0000256" key="2">
    <source>
        <dbReference type="ARBA" id="ARBA00022692"/>
    </source>
</evidence>
<evidence type="ECO:0000313" key="7">
    <source>
        <dbReference type="Proteomes" id="UP000321353"/>
    </source>
</evidence>
<keyword evidence="7" id="KW-1185">Reference proteome</keyword>
<evidence type="ECO:0000256" key="4">
    <source>
        <dbReference type="ARBA" id="ARBA00023136"/>
    </source>
</evidence>
<feature type="transmembrane region" description="Helical" evidence="5">
    <location>
        <begin position="74"/>
        <end position="98"/>
    </location>
</feature>
<dbReference type="InterPro" id="IPR038770">
    <property type="entry name" value="Na+/solute_symporter_sf"/>
</dbReference>
<keyword evidence="2 5" id="KW-0812">Transmembrane</keyword>
<dbReference type="InterPro" id="IPR002657">
    <property type="entry name" value="BilAc:Na_symport/Acr3"/>
</dbReference>
<feature type="transmembrane region" description="Helical" evidence="5">
    <location>
        <begin position="201"/>
        <end position="221"/>
    </location>
</feature>
<feature type="transmembrane region" description="Helical" evidence="5">
    <location>
        <begin position="135"/>
        <end position="159"/>
    </location>
</feature>
<feature type="transmembrane region" description="Helical" evidence="5">
    <location>
        <begin position="12"/>
        <end position="33"/>
    </location>
</feature>
<keyword evidence="4 5" id="KW-0472">Membrane</keyword>
<dbReference type="Pfam" id="PF01758">
    <property type="entry name" value="SBF"/>
    <property type="match status" value="1"/>
</dbReference>
<dbReference type="RefSeq" id="WP_147871464.1">
    <property type="nucleotide sequence ID" value="NZ_CP036264.1"/>
</dbReference>
<dbReference type="EMBL" id="CP036264">
    <property type="protein sequence ID" value="QEG02537.1"/>
    <property type="molecule type" value="Genomic_DNA"/>
</dbReference>
<protein>
    <submittedName>
        <fullName evidence="6">Sodium Bile acid symporter family protein</fullName>
    </submittedName>
</protein>
<evidence type="ECO:0000256" key="1">
    <source>
        <dbReference type="ARBA" id="ARBA00004141"/>
    </source>
</evidence>
<sequence>MPSTQSQSRFGGAGVLAALVVSSTLAFFWPVFTETFDPFRLNPDALSGLVVVTMFCLGLVVRQDELTELRQRPLTVFLGVVVQCTAMPVLAWLVVRVLALEGPLAYGVLLCGCVPGAMASNVLTMTARGNVSYSVSLTSVATLLSPVTVPAALMVVSGLETGYEVFKPAKMAVTLLLTVVVPVIAGYWVKRLNLFVRNHAPVLAPPVATVALLWIIASVVAGNRDRLSQVAISLLAGLLVMNLLGYFSGYTVGRVARMPEAMRRALTLEVGMQNAGLGTMLAATLLGADSAAQIPTAAYTFGCMLTGTVLAAAWAGRRNVG</sequence>
<dbReference type="GO" id="GO:0016020">
    <property type="term" value="C:membrane"/>
    <property type="evidence" value="ECO:0007669"/>
    <property type="project" value="UniProtKB-SubCell"/>
</dbReference>
<proteinExistence type="predicted"/>
<feature type="transmembrane region" description="Helical" evidence="5">
    <location>
        <begin position="45"/>
        <end position="62"/>
    </location>
</feature>
<keyword evidence="3 5" id="KW-1133">Transmembrane helix</keyword>